<dbReference type="CDD" id="cd06558">
    <property type="entry name" value="crotonase-like"/>
    <property type="match status" value="1"/>
</dbReference>
<dbReference type="Proteomes" id="UP000249396">
    <property type="component" value="Unassembled WGS sequence"/>
</dbReference>
<dbReference type="InterPro" id="IPR047180">
    <property type="entry name" value="HoxX-like"/>
</dbReference>
<reference evidence="3 4" key="1">
    <citation type="journal article" date="2018" name="Aquat. Microb. Ecol.">
        <title>Gammaproteobacterial methanotrophs dominate.</title>
        <authorList>
            <person name="Rissanen A.J."/>
            <person name="Saarenheimo J."/>
            <person name="Tiirola M."/>
            <person name="Peura S."/>
            <person name="Aalto S.L."/>
            <person name="Karvinen A."/>
            <person name="Nykanen H."/>
        </authorList>
    </citation>
    <scope>NUCLEOTIDE SEQUENCE [LARGE SCALE GENOMIC DNA]</scope>
    <source>
        <strain evidence="3">AMbin10</strain>
    </source>
</reference>
<dbReference type="GO" id="GO:0003824">
    <property type="term" value="F:catalytic activity"/>
    <property type="evidence" value="ECO:0007669"/>
    <property type="project" value="InterPro"/>
</dbReference>
<dbReference type="PANTHER" id="PTHR43388:SF1">
    <property type="entry name" value="HYDROGENASE MATURATION FACTOR HOXX"/>
    <property type="match status" value="1"/>
</dbReference>
<dbReference type="InterPro" id="IPR036477">
    <property type="entry name" value="Formyl_transf_N_sf"/>
</dbReference>
<dbReference type="Gene3D" id="3.90.226.10">
    <property type="entry name" value="2-enoyl-CoA Hydratase, Chain A, domain 1"/>
    <property type="match status" value="1"/>
</dbReference>
<evidence type="ECO:0000259" key="1">
    <source>
        <dbReference type="Pfam" id="PF00551"/>
    </source>
</evidence>
<dbReference type="PIRSF" id="PIRSF006787">
    <property type="entry name" value="Hydrgn_mat_HoxX"/>
    <property type="match status" value="1"/>
</dbReference>
<proteinExistence type="predicted"/>
<dbReference type="SUPFAM" id="SSF52096">
    <property type="entry name" value="ClpP/crotonase"/>
    <property type="match status" value="1"/>
</dbReference>
<dbReference type="InterPro" id="IPR009188">
    <property type="entry name" value="NiFe-hyd_mat_HypX/HoxX"/>
</dbReference>
<comment type="caution">
    <text evidence="3">The sequence shown here is derived from an EMBL/GenBank/DDBJ whole genome shotgun (WGS) entry which is preliminary data.</text>
</comment>
<dbReference type="InterPro" id="IPR029045">
    <property type="entry name" value="ClpP/crotonase-like_dom_sf"/>
</dbReference>
<dbReference type="InterPro" id="IPR011034">
    <property type="entry name" value="Formyl_transferase-like_C_sf"/>
</dbReference>
<dbReference type="Gene3D" id="3.40.50.12230">
    <property type="match status" value="1"/>
</dbReference>
<dbReference type="InterPro" id="IPR002376">
    <property type="entry name" value="Formyl_transf_N"/>
</dbReference>
<organism evidence="3 4">
    <name type="scientific">Candidatus Methylumidiphilus alinenensis</name>
    <dbReference type="NCBI Taxonomy" id="2202197"/>
    <lineage>
        <taxon>Bacteria</taxon>
        <taxon>Pseudomonadati</taxon>
        <taxon>Pseudomonadota</taxon>
        <taxon>Gammaproteobacteria</taxon>
        <taxon>Methylococcales</taxon>
        <taxon>Candidatus Methylumidiphilus</taxon>
    </lineage>
</organism>
<dbReference type="EMBL" id="QJPH01000275">
    <property type="protein sequence ID" value="PZN81135.1"/>
    <property type="molecule type" value="Genomic_DNA"/>
</dbReference>
<evidence type="ECO:0000313" key="4">
    <source>
        <dbReference type="Proteomes" id="UP000249396"/>
    </source>
</evidence>
<sequence length="606" mass="67343">MKILLLSSAYNSLTQLAHVWLKASHFEVAVATATTAETMRQAVTQFQPDLILCPMLAQVIPRDIWENHTCIIIHPGIAGDRGPNSLDWAILNEEKEWGVIAVQAEEHVDSGPLWASYQFPMREGSKSSLYRDEVAQAAMQSMMVAVHRFETGLFVPAPLDYSRPEVRGRYRPALKPAQRQIDWQNDRVADIIKKIRSADGQPGLLDDIGGEPFYLHGAHEEGTLIGVPGEIIAKRHGAICRAAVDGAVWISHLRPKGRVADGFIKLPATDILGSLLDNVPEVPVALHYSTPTKTYRDIWYTERNDVGYVNFRFYNGAMGTGHCQRLIEAVDYAKSRPTKVIVLSGGRDFFSNGIHLNLIEAATNPAEESWRNINAMDDLVLSILTATDHYVIAALYGSAGAGGVMLPLAADRVFAREGIVLNPHYKGMGGLYGSEYWTYSLPKRVGEELALQLTEQCLPNSVEYAKSIGMIDDIIIQDGCCPSNFTGFQEQIVRVAEKLAHAKEFNALLEQKKQTREADEKVKPLEQFRMEEMEEMNQNFWGEDPAYHIARSAFVRKLPRPGNLQCSATLKLVCGNAQCEEAVQSSKNRCAFSPVALPRRRAAANR</sequence>
<dbReference type="AlphaFoldDB" id="A0A2W4RAK2"/>
<evidence type="ECO:0000259" key="2">
    <source>
        <dbReference type="Pfam" id="PF02911"/>
    </source>
</evidence>
<feature type="domain" description="Formyl transferase C-terminal" evidence="2">
    <location>
        <begin position="174"/>
        <end position="258"/>
    </location>
</feature>
<dbReference type="SUPFAM" id="SSF53328">
    <property type="entry name" value="Formyltransferase"/>
    <property type="match status" value="1"/>
</dbReference>
<feature type="domain" description="Formyl transferase N-terminal" evidence="1">
    <location>
        <begin position="34"/>
        <end position="143"/>
    </location>
</feature>
<dbReference type="CDD" id="cd08701">
    <property type="entry name" value="FMT_C_HypX"/>
    <property type="match status" value="1"/>
</dbReference>
<dbReference type="SUPFAM" id="SSF50486">
    <property type="entry name" value="FMT C-terminal domain-like"/>
    <property type="match status" value="1"/>
</dbReference>
<accession>A0A2W4RAK2</accession>
<protein>
    <submittedName>
        <fullName evidence="3">Hydrogenase maturation protein</fullName>
    </submittedName>
</protein>
<name>A0A2W4RAK2_9GAMM</name>
<dbReference type="Pfam" id="PF00551">
    <property type="entry name" value="Formyl_trans_N"/>
    <property type="match status" value="1"/>
</dbReference>
<dbReference type="InterPro" id="IPR001753">
    <property type="entry name" value="Enoyl-CoA_hydra/iso"/>
</dbReference>
<dbReference type="InterPro" id="IPR005793">
    <property type="entry name" value="Formyl_trans_C"/>
</dbReference>
<dbReference type="PANTHER" id="PTHR43388">
    <property type="entry name" value="HYDROGENASE MATURATION FACTOR HOXX"/>
    <property type="match status" value="1"/>
</dbReference>
<gene>
    <name evidence="3" type="ORF">DM484_08875</name>
</gene>
<dbReference type="Pfam" id="PF02911">
    <property type="entry name" value="Formyl_trans_C"/>
    <property type="match status" value="1"/>
</dbReference>
<dbReference type="CDD" id="cd08650">
    <property type="entry name" value="FMT_core_HypX_N"/>
    <property type="match status" value="1"/>
</dbReference>
<dbReference type="Pfam" id="PF00378">
    <property type="entry name" value="ECH_1"/>
    <property type="match status" value="1"/>
</dbReference>
<evidence type="ECO:0000313" key="3">
    <source>
        <dbReference type="EMBL" id="PZN81135.1"/>
    </source>
</evidence>